<comment type="caution">
    <text evidence="2">The sequence shown here is derived from an EMBL/GenBank/DDBJ whole genome shotgun (WGS) entry which is preliminary data.</text>
</comment>
<evidence type="ECO:0000313" key="3">
    <source>
        <dbReference type="Proteomes" id="UP000289738"/>
    </source>
</evidence>
<accession>A0A444YNV0</accession>
<protein>
    <submittedName>
        <fullName evidence="2">Uncharacterized protein</fullName>
    </submittedName>
</protein>
<feature type="transmembrane region" description="Helical" evidence="1">
    <location>
        <begin position="7"/>
        <end position="37"/>
    </location>
</feature>
<keyword evidence="1" id="KW-0812">Transmembrane</keyword>
<evidence type="ECO:0000256" key="1">
    <source>
        <dbReference type="SAM" id="Phobius"/>
    </source>
</evidence>
<keyword evidence="1" id="KW-0472">Membrane</keyword>
<keyword evidence="1" id="KW-1133">Transmembrane helix</keyword>
<dbReference type="EMBL" id="SDMP01000016">
    <property type="protein sequence ID" value="RYR03644.1"/>
    <property type="molecule type" value="Genomic_DNA"/>
</dbReference>
<reference evidence="2 3" key="1">
    <citation type="submission" date="2019-01" db="EMBL/GenBank/DDBJ databases">
        <title>Sequencing of cultivated peanut Arachis hypogaea provides insights into genome evolution and oil improvement.</title>
        <authorList>
            <person name="Chen X."/>
        </authorList>
    </citation>
    <scope>NUCLEOTIDE SEQUENCE [LARGE SCALE GENOMIC DNA]</scope>
    <source>
        <strain evidence="3">cv. Fuhuasheng</strain>
        <tissue evidence="2">Leaves</tissue>
    </source>
</reference>
<name>A0A444YNV0_ARAHY</name>
<dbReference type="AlphaFoldDB" id="A0A444YNV0"/>
<keyword evidence="3" id="KW-1185">Reference proteome</keyword>
<evidence type="ECO:0000313" key="2">
    <source>
        <dbReference type="EMBL" id="RYR03644.1"/>
    </source>
</evidence>
<sequence>MYISYPVVVICVYCSILITFSCNITDTLFGGAILSLITSSSFSKFKHFPILTVFCDLFITFLHLIMFLNYFLFQRKGMAKSYLYGH</sequence>
<dbReference type="Proteomes" id="UP000289738">
    <property type="component" value="Chromosome B06"/>
</dbReference>
<proteinExistence type="predicted"/>
<gene>
    <name evidence="2" type="ORF">Ahy_B06g082747</name>
</gene>
<feature type="transmembrane region" description="Helical" evidence="1">
    <location>
        <begin position="49"/>
        <end position="73"/>
    </location>
</feature>
<organism evidence="2 3">
    <name type="scientific">Arachis hypogaea</name>
    <name type="common">Peanut</name>
    <dbReference type="NCBI Taxonomy" id="3818"/>
    <lineage>
        <taxon>Eukaryota</taxon>
        <taxon>Viridiplantae</taxon>
        <taxon>Streptophyta</taxon>
        <taxon>Embryophyta</taxon>
        <taxon>Tracheophyta</taxon>
        <taxon>Spermatophyta</taxon>
        <taxon>Magnoliopsida</taxon>
        <taxon>eudicotyledons</taxon>
        <taxon>Gunneridae</taxon>
        <taxon>Pentapetalae</taxon>
        <taxon>rosids</taxon>
        <taxon>fabids</taxon>
        <taxon>Fabales</taxon>
        <taxon>Fabaceae</taxon>
        <taxon>Papilionoideae</taxon>
        <taxon>50 kb inversion clade</taxon>
        <taxon>dalbergioids sensu lato</taxon>
        <taxon>Dalbergieae</taxon>
        <taxon>Pterocarpus clade</taxon>
        <taxon>Arachis</taxon>
    </lineage>
</organism>